<feature type="transmembrane region" description="Helical" evidence="1">
    <location>
        <begin position="302"/>
        <end position="321"/>
    </location>
</feature>
<feature type="transmembrane region" description="Helical" evidence="1">
    <location>
        <begin position="75"/>
        <end position="93"/>
    </location>
</feature>
<dbReference type="OrthoDB" id="1653251at2"/>
<evidence type="ECO:0000313" key="4">
    <source>
        <dbReference type="Proteomes" id="UP000292886"/>
    </source>
</evidence>
<dbReference type="SMART" id="SM00014">
    <property type="entry name" value="acidPPc"/>
    <property type="match status" value="1"/>
</dbReference>
<evidence type="ECO:0000313" key="3">
    <source>
        <dbReference type="EMBL" id="QBO35187.1"/>
    </source>
</evidence>
<feature type="transmembrane region" description="Helical" evidence="1">
    <location>
        <begin position="100"/>
        <end position="118"/>
    </location>
</feature>
<name>A0A4P6YRC5_9LACO</name>
<sequence length="334" mass="37825">MLHLMYSKALVEIGLKGSMKMDNEVTRGEVKGIKIFWGVALILLLIATFFDQQISEAVMNQNSWFGNFFQNYGDAGDLIILFIASEIIGFYALHKFKHVGVKYTVALGAFAFAYNQMFNVWGRDYLYYTASMINNYRHHLPLGLANNDGTGAPLFSATLQWTTAIVSFVIFTYLIHLWLRNKNDAQFDYLLKAALVGIFVVEAAELAINKMKDIWGRFRPYEYSNNNPAEKFTPWYHLNGINGHKSFPSGHTMAGWLVLWATFFVDRQNLKSQKYLTAFGIIFGIVVALSRIRIGAHWASDTIVSSTIVVTIIFAGSRLLGAHFIENNETLPQN</sequence>
<protein>
    <submittedName>
        <fullName evidence="3">Phosphatase PAP2 family protein</fullName>
    </submittedName>
</protein>
<evidence type="ECO:0000256" key="1">
    <source>
        <dbReference type="SAM" id="Phobius"/>
    </source>
</evidence>
<dbReference type="SUPFAM" id="SSF48317">
    <property type="entry name" value="Acid phosphatase/Vanadium-dependent haloperoxidase"/>
    <property type="match status" value="1"/>
</dbReference>
<dbReference type="PANTHER" id="PTHR14969">
    <property type="entry name" value="SPHINGOSINE-1-PHOSPHATE PHOSPHOHYDROLASE"/>
    <property type="match status" value="1"/>
</dbReference>
<dbReference type="InterPro" id="IPR000326">
    <property type="entry name" value="PAP2/HPO"/>
</dbReference>
<dbReference type="EMBL" id="CP037940">
    <property type="protein sequence ID" value="QBO35187.1"/>
    <property type="molecule type" value="Genomic_DNA"/>
</dbReference>
<feature type="transmembrane region" description="Helical" evidence="1">
    <location>
        <begin position="158"/>
        <end position="177"/>
    </location>
</feature>
<dbReference type="PANTHER" id="PTHR14969:SF13">
    <property type="entry name" value="AT30094P"/>
    <property type="match status" value="1"/>
</dbReference>
<accession>A0A4P6YRC5</accession>
<dbReference type="KEGG" id="wei:EQG49_01310"/>
<dbReference type="Proteomes" id="UP000292886">
    <property type="component" value="Chromosome"/>
</dbReference>
<feature type="transmembrane region" description="Helical" evidence="1">
    <location>
        <begin position="275"/>
        <end position="296"/>
    </location>
</feature>
<organism evidence="3 4">
    <name type="scientific">Periweissella cryptocerci</name>
    <dbReference type="NCBI Taxonomy" id="2506420"/>
    <lineage>
        <taxon>Bacteria</taxon>
        <taxon>Bacillati</taxon>
        <taxon>Bacillota</taxon>
        <taxon>Bacilli</taxon>
        <taxon>Lactobacillales</taxon>
        <taxon>Lactobacillaceae</taxon>
        <taxon>Periweissella</taxon>
    </lineage>
</organism>
<feature type="transmembrane region" description="Helical" evidence="1">
    <location>
        <begin position="35"/>
        <end position="55"/>
    </location>
</feature>
<gene>
    <name evidence="3" type="ORF">EQG49_01310</name>
</gene>
<dbReference type="InterPro" id="IPR036938">
    <property type="entry name" value="PAP2/HPO_sf"/>
</dbReference>
<dbReference type="CDD" id="cd03396">
    <property type="entry name" value="PAP2_like_6"/>
    <property type="match status" value="1"/>
</dbReference>
<dbReference type="Pfam" id="PF01569">
    <property type="entry name" value="PAP2"/>
    <property type="match status" value="1"/>
</dbReference>
<keyword evidence="4" id="KW-1185">Reference proteome</keyword>
<reference evidence="4" key="1">
    <citation type="submission" date="2019-03" db="EMBL/GenBank/DDBJ databases">
        <title>Weissella sp. 26KH-42 Genome sequencing.</title>
        <authorList>
            <person name="Heo J."/>
            <person name="Kim S.-J."/>
            <person name="Kim J.-S."/>
            <person name="Hong S.-B."/>
            <person name="Kwon S.-W."/>
        </authorList>
    </citation>
    <scope>NUCLEOTIDE SEQUENCE [LARGE SCALE GENOMIC DNA]</scope>
    <source>
        <strain evidence="4">26KH-42</strain>
    </source>
</reference>
<dbReference type="AlphaFoldDB" id="A0A4P6YRC5"/>
<keyword evidence="1" id="KW-1133">Transmembrane helix</keyword>
<dbReference type="Gene3D" id="1.20.144.10">
    <property type="entry name" value="Phosphatidic acid phosphatase type 2/haloperoxidase"/>
    <property type="match status" value="1"/>
</dbReference>
<proteinExistence type="predicted"/>
<keyword evidence="1" id="KW-0472">Membrane</keyword>
<evidence type="ECO:0000259" key="2">
    <source>
        <dbReference type="SMART" id="SM00014"/>
    </source>
</evidence>
<feature type="domain" description="Phosphatidic acid phosphatase type 2/haloperoxidase" evidence="2">
    <location>
        <begin position="193"/>
        <end position="318"/>
    </location>
</feature>
<keyword evidence="1" id="KW-0812">Transmembrane</keyword>